<sequence length="106" mass="11572">MDSGHPKTKNAEKQEKSNAGETFKTALSPRRVGICRACSNSVPDAKKEKTPIPNAISIMVVYVAVYQNLVWAIASKLISLVPRNIKKGATAQWPIKTSSLLDNRPP</sequence>
<feature type="transmembrane region" description="Helical" evidence="2">
    <location>
        <begin position="55"/>
        <end position="74"/>
    </location>
</feature>
<reference evidence="3" key="1">
    <citation type="journal article" date="2016" name="Sci. Rep.">
        <title>Molecular characterization of firefly nuptial gifts: a multi-omics approach sheds light on postcopulatory sexual selection.</title>
        <authorList>
            <person name="Al-Wathiqui N."/>
            <person name="Fallon T.R."/>
            <person name="South A."/>
            <person name="Weng J.K."/>
            <person name="Lewis S.M."/>
        </authorList>
    </citation>
    <scope>NUCLEOTIDE SEQUENCE</scope>
</reference>
<feature type="region of interest" description="Disordered" evidence="1">
    <location>
        <begin position="1"/>
        <end position="24"/>
    </location>
</feature>
<proteinExistence type="predicted"/>
<keyword evidence="2" id="KW-0472">Membrane</keyword>
<dbReference type="AlphaFoldDB" id="A0A1Y1MPE0"/>
<protein>
    <submittedName>
        <fullName evidence="3">Uncharacterized protein</fullName>
    </submittedName>
</protein>
<dbReference type="EMBL" id="GEZM01028399">
    <property type="protein sequence ID" value="JAV86325.1"/>
    <property type="molecule type" value="Transcribed_RNA"/>
</dbReference>
<feature type="compositionally biased region" description="Basic and acidic residues" evidence="1">
    <location>
        <begin position="9"/>
        <end position="18"/>
    </location>
</feature>
<evidence type="ECO:0000313" key="3">
    <source>
        <dbReference type="EMBL" id="JAV86325.1"/>
    </source>
</evidence>
<keyword evidence="2" id="KW-0812">Transmembrane</keyword>
<organism evidence="3">
    <name type="scientific">Photinus pyralis</name>
    <name type="common">Common eastern firefly</name>
    <name type="synonym">Lampyris pyralis</name>
    <dbReference type="NCBI Taxonomy" id="7054"/>
    <lineage>
        <taxon>Eukaryota</taxon>
        <taxon>Metazoa</taxon>
        <taxon>Ecdysozoa</taxon>
        <taxon>Arthropoda</taxon>
        <taxon>Hexapoda</taxon>
        <taxon>Insecta</taxon>
        <taxon>Pterygota</taxon>
        <taxon>Neoptera</taxon>
        <taxon>Endopterygota</taxon>
        <taxon>Coleoptera</taxon>
        <taxon>Polyphaga</taxon>
        <taxon>Elateriformia</taxon>
        <taxon>Elateroidea</taxon>
        <taxon>Lampyridae</taxon>
        <taxon>Lampyrinae</taxon>
        <taxon>Photinus</taxon>
    </lineage>
</organism>
<name>A0A1Y1MPE0_PHOPY</name>
<evidence type="ECO:0000256" key="1">
    <source>
        <dbReference type="SAM" id="MobiDB-lite"/>
    </source>
</evidence>
<accession>A0A1Y1MPE0</accession>
<keyword evidence="2" id="KW-1133">Transmembrane helix</keyword>
<evidence type="ECO:0000256" key="2">
    <source>
        <dbReference type="SAM" id="Phobius"/>
    </source>
</evidence>